<evidence type="ECO:0000256" key="1">
    <source>
        <dbReference type="SAM" id="MobiDB-lite"/>
    </source>
</evidence>
<dbReference type="Proteomes" id="UP000284842">
    <property type="component" value="Unassembled WGS sequence"/>
</dbReference>
<dbReference type="AlphaFoldDB" id="A0A409VKJ6"/>
<comment type="caution">
    <text evidence="2">The sequence shown here is derived from an EMBL/GenBank/DDBJ whole genome shotgun (WGS) entry which is preliminary data.</text>
</comment>
<evidence type="ECO:0000313" key="2">
    <source>
        <dbReference type="EMBL" id="PPQ66792.1"/>
    </source>
</evidence>
<feature type="compositionally biased region" description="Basic residues" evidence="1">
    <location>
        <begin position="210"/>
        <end position="219"/>
    </location>
</feature>
<proteinExistence type="predicted"/>
<feature type="region of interest" description="Disordered" evidence="1">
    <location>
        <begin position="342"/>
        <end position="379"/>
    </location>
</feature>
<feature type="region of interest" description="Disordered" evidence="1">
    <location>
        <begin position="278"/>
        <end position="313"/>
    </location>
</feature>
<feature type="region of interest" description="Disordered" evidence="1">
    <location>
        <begin position="25"/>
        <end position="252"/>
    </location>
</feature>
<dbReference type="InParanoid" id="A0A409VKJ6"/>
<name>A0A409VKJ6_9AGAR</name>
<keyword evidence="3" id="KW-1185">Reference proteome</keyword>
<feature type="compositionally biased region" description="Polar residues" evidence="1">
    <location>
        <begin position="74"/>
        <end position="85"/>
    </location>
</feature>
<feature type="compositionally biased region" description="Polar residues" evidence="1">
    <location>
        <begin position="160"/>
        <end position="172"/>
    </location>
</feature>
<feature type="compositionally biased region" description="Polar residues" evidence="1">
    <location>
        <begin position="132"/>
        <end position="147"/>
    </location>
</feature>
<feature type="compositionally biased region" description="Pro residues" evidence="1">
    <location>
        <begin position="298"/>
        <end position="308"/>
    </location>
</feature>
<accession>A0A409VKJ6</accession>
<gene>
    <name evidence="2" type="ORF">CVT24_008701</name>
</gene>
<protein>
    <submittedName>
        <fullName evidence="2">Uncharacterized protein</fullName>
    </submittedName>
</protein>
<feature type="compositionally biased region" description="Pro residues" evidence="1">
    <location>
        <begin position="98"/>
        <end position="108"/>
    </location>
</feature>
<feature type="compositionally biased region" description="Low complexity" evidence="1">
    <location>
        <begin position="109"/>
        <end position="131"/>
    </location>
</feature>
<reference evidence="2 3" key="1">
    <citation type="journal article" date="2018" name="Evol. Lett.">
        <title>Horizontal gene cluster transfer increased hallucinogenic mushroom diversity.</title>
        <authorList>
            <person name="Reynolds H.T."/>
            <person name="Vijayakumar V."/>
            <person name="Gluck-Thaler E."/>
            <person name="Korotkin H.B."/>
            <person name="Matheny P.B."/>
            <person name="Slot J.C."/>
        </authorList>
    </citation>
    <scope>NUCLEOTIDE SEQUENCE [LARGE SCALE GENOMIC DNA]</scope>
    <source>
        <strain evidence="2 3">2629</strain>
    </source>
</reference>
<feature type="compositionally biased region" description="Acidic residues" evidence="1">
    <location>
        <begin position="350"/>
        <end position="379"/>
    </location>
</feature>
<dbReference type="OrthoDB" id="2980827at2759"/>
<evidence type="ECO:0000313" key="3">
    <source>
        <dbReference type="Proteomes" id="UP000284842"/>
    </source>
</evidence>
<organism evidence="2 3">
    <name type="scientific">Panaeolus cyanescens</name>
    <dbReference type="NCBI Taxonomy" id="181874"/>
    <lineage>
        <taxon>Eukaryota</taxon>
        <taxon>Fungi</taxon>
        <taxon>Dikarya</taxon>
        <taxon>Basidiomycota</taxon>
        <taxon>Agaricomycotina</taxon>
        <taxon>Agaricomycetes</taxon>
        <taxon>Agaricomycetidae</taxon>
        <taxon>Agaricales</taxon>
        <taxon>Agaricineae</taxon>
        <taxon>Galeropsidaceae</taxon>
        <taxon>Panaeolus</taxon>
    </lineage>
</organism>
<sequence length="543" mass="58303">MQEEEQLPSPSIEEGPSDILALGFIPRPKSARTPNSLAPQGARPKSLGTAMSSKKSSSPLTPHSRGSPGRGLTVSIQGNMTSYDSIKSAPVRNTRPLPNVPVPVPPMPTDFVFPAPNTAPATTAGGASNSTQGSHSGPSSPRGTPSQPRKIRRLPKPPTNLHTPAPSVSSDMSGPPPSEASSSAISETSKERKPLPPPIQPSSPVDNTRLHSRISRHIPTKSLPSLTHPDAEANALLSRSSTPPPRLPVSLIPIEPLRPKSKMFSRLMNAALRIPPYPRGSTLVTGKADGDGVSAQSPPIPPTPPSPMQPRARPNYGAIMARRRAGAPLPLKHARSTLLLRQPIRFSAANDDDDEDDDEEGEEENEDEDEDSWSDESEGSDFLEDLDREMGAATIVKALPAFKASVTSLALLPGQTGAADLRQSLMHARQQSMAMAMTRAMGPVVSVPPSRVPSSGQISSAGEDAGADVKPPSAKKYKNVNTVNLNMEVNVRDEGEVDYAWILAERKLIRQTVRNSGKWVWEKKGKRYTQKDYDQVMRVLRAL</sequence>
<feature type="compositionally biased region" description="Polar residues" evidence="1">
    <location>
        <begin position="49"/>
        <end position="61"/>
    </location>
</feature>
<feature type="compositionally biased region" description="Low complexity" evidence="1">
    <location>
        <begin position="445"/>
        <end position="455"/>
    </location>
</feature>
<feature type="region of interest" description="Disordered" evidence="1">
    <location>
        <begin position="445"/>
        <end position="473"/>
    </location>
</feature>
<dbReference type="EMBL" id="NHTK01006034">
    <property type="protein sequence ID" value="PPQ66792.1"/>
    <property type="molecule type" value="Genomic_DNA"/>
</dbReference>